<dbReference type="AlphaFoldDB" id="A0A1G2IGL0"/>
<dbReference type="Gene3D" id="3.90.1640.10">
    <property type="entry name" value="inorganic pyrophosphatase (n-terminal core)"/>
    <property type="match status" value="1"/>
</dbReference>
<proteinExistence type="predicted"/>
<evidence type="ECO:0008006" key="3">
    <source>
        <dbReference type="Google" id="ProtNLM"/>
    </source>
</evidence>
<dbReference type="Proteomes" id="UP000176774">
    <property type="component" value="Unassembled WGS sequence"/>
</dbReference>
<gene>
    <name evidence="1" type="ORF">A2908_00805</name>
</gene>
<dbReference type="EMBL" id="MHPA01000005">
    <property type="protein sequence ID" value="OGZ73874.1"/>
    <property type="molecule type" value="Genomic_DNA"/>
</dbReference>
<evidence type="ECO:0000313" key="1">
    <source>
        <dbReference type="EMBL" id="OGZ73874.1"/>
    </source>
</evidence>
<dbReference type="InterPro" id="IPR038763">
    <property type="entry name" value="DHH_sf"/>
</dbReference>
<accession>A0A1G2IGL0</accession>
<sequence length="301" mass="33866">MFRIRIWIIRMQIRIIRIANYMESLQEIKKLISEAKNICVIPSDNYESESIPGALALFYTLKELGKNVNLLIGDFPKTFNFLVPSLDYISTPKNFVLSIPKSVADVSQVYYEKNEDNLKIHLTIEKGSIKKDNISFYFADAKPDLVITLGIQDFQKQLSDKLDSFGFILDSPILNIDSSRPAFAQNKTVAIENKKFGSVNIVENRSLSEILLDIITPISASAVIKKNQADCLLAGLITYYNNFQDSDMSPEIFELCAKLMKSGANRQGIIEKLYLKKNQSPSIVEDNIIPLLEPATNTIGA</sequence>
<name>A0A1G2IGL0_9BACT</name>
<evidence type="ECO:0000313" key="2">
    <source>
        <dbReference type="Proteomes" id="UP000176774"/>
    </source>
</evidence>
<protein>
    <recommendedName>
        <fullName evidence="3">DDH domain-containing protein</fullName>
    </recommendedName>
</protein>
<dbReference type="SUPFAM" id="SSF64182">
    <property type="entry name" value="DHH phosphoesterases"/>
    <property type="match status" value="1"/>
</dbReference>
<reference evidence="1 2" key="1">
    <citation type="journal article" date="2016" name="Nat. Commun.">
        <title>Thousands of microbial genomes shed light on interconnected biogeochemical processes in an aquifer system.</title>
        <authorList>
            <person name="Anantharaman K."/>
            <person name="Brown C.T."/>
            <person name="Hug L.A."/>
            <person name="Sharon I."/>
            <person name="Castelle C.J."/>
            <person name="Probst A.J."/>
            <person name="Thomas B.C."/>
            <person name="Singh A."/>
            <person name="Wilkins M.J."/>
            <person name="Karaoz U."/>
            <person name="Brodie E.L."/>
            <person name="Williams K.H."/>
            <person name="Hubbard S.S."/>
            <person name="Banfield J.F."/>
        </authorList>
    </citation>
    <scope>NUCLEOTIDE SEQUENCE [LARGE SCALE GENOMIC DNA]</scope>
</reference>
<organism evidence="1 2">
    <name type="scientific">Candidatus Staskawiczbacteria bacterium RIFCSPLOWO2_01_FULL_38_12b</name>
    <dbReference type="NCBI Taxonomy" id="1802214"/>
    <lineage>
        <taxon>Bacteria</taxon>
        <taxon>Candidatus Staskawicziibacteriota</taxon>
    </lineage>
</organism>
<dbReference type="STRING" id="1802214.A2908_00805"/>
<comment type="caution">
    <text evidence="1">The sequence shown here is derived from an EMBL/GenBank/DDBJ whole genome shotgun (WGS) entry which is preliminary data.</text>
</comment>